<feature type="compositionally biased region" description="Basic residues" evidence="6">
    <location>
        <begin position="12"/>
        <end position="27"/>
    </location>
</feature>
<evidence type="ECO:0000313" key="10">
    <source>
        <dbReference type="EMBL" id="KAJ6644293.1"/>
    </source>
</evidence>
<dbReference type="GO" id="GO:0003677">
    <property type="term" value="F:DNA binding"/>
    <property type="evidence" value="ECO:0007669"/>
    <property type="project" value="UniProtKB-KW"/>
</dbReference>
<feature type="region of interest" description="Disordered" evidence="6">
    <location>
        <begin position="676"/>
        <end position="696"/>
    </location>
</feature>
<keyword evidence="11" id="KW-1185">Reference proteome</keyword>
<dbReference type="PANTHER" id="PTHR11289">
    <property type="entry name" value="BREAST CANCER TYPE 2 SUSCEPTIBILITY PROTEIN BRCA2"/>
    <property type="match status" value="1"/>
</dbReference>
<dbReference type="GO" id="GO:0005634">
    <property type="term" value="C:nucleus"/>
    <property type="evidence" value="ECO:0007669"/>
    <property type="project" value="TreeGrafter"/>
</dbReference>
<sequence>MEEEIGASPTSQKKRKKNSKNRASQKVHKSEGCSNTNVISREGSNENELKKLSNCLTRRDILQDTFNLEKADRSCITESRRIFNRLYDNRNELRMSGRAGFMNVTQLTQISASQSLKVNEVTETQWDVTESQFRKLDESINKFRDLEKVRSFNSMENGKENHEARHLTGENDEQSVENNKKRESSLKRGIPMWESILSEWTTSPEKKQKTQSELLQLSPKFTFNRKRCKKTYLRKRNFGGVQSLVPNNKSPLQGTHQEQCTTENVIDEDVDLNKSLHIIDNIQSLSQFYTQSSNSMENDVNETFKIVMNMKSARLNEPTASLYDEEDFLGFDNESKAATSINLPKRLCEFSTNSISSTHSVPGATEWDKDLLMGDDELFASFQTQQNGNYVTSAATANDCVKPAISSNPMNGNSMFCRKVDERLTDTGVRTTRSKARNLFDDIEKDFEFTLGRSNVSFEAPSKMQFSSAASMFPVATRNETRFSSLKKCSKEEDENLIADPDYESVLQRFRSNLSENPTFAGFTTLTGRPISVTSEMISKNKNIFHNVEVSADEIKKMSTWIDDNDSSTRPINSLFTCTATAGGSHIPASSTLLSKTSNFFQNMETSPDELKPMDNWIDSNESNRAPSSTFAGFTTAAGKEILVSPDLLTRKSSIFQNVRVSEEELRKMNWFDDKESTSDLSGVKQSNSDHDPPKRSFASFTTASGAHIPVSSEMMNNKTNFFQNVKVSEEEIDKMDSWISDDKGTKSTDLFREVTNIAQRETDTKRVSVQTLIKPSPLRKMSMVNSLRKLEVKSLKENSGAGGSFSPITPTTSRSLVYVTPTNNSKTFTQEAREIAQVILQDDEKFADQSTPTKGQTPGYATAFKAELNVASTPIHRADNFRNRPTQRRLVEKFDDLANEAAFEADVSLDSTKVRVSSDIISLRRQALDEQQRNAGKKSNVKAVPSVLFIKKLTSTQVNWREFVENSRPANTLPTTTKLSSNVLNVTAEDAAQFKFNGWDYYSEEYCRENVDGIFLPDDIVVIMDQNCQIGVDELSAAFLNCPSVDPSLIHHKWIENHTKWIVLKLAAMERSFPNRFAGQALTLNNFVMQLKYRYEREIDRVERSAIRKICEMDDVPAKRMVLFVARISKGGSICEIELSDGWYSLPSTLDYEMTKFVNNGKIKLGTKLVIQGASALGLDSGCHPLDVASNVKLKICANSTRRVRWDTKLGYCKNSTPFTITLRSVLSSGGNISKLRICVLRVYPVVYINPKKLSDVHSEKVERRRTVNDEREKLSLVEKVYSQVCKELEEEEKTARYENQPLKIVKMDHISSITDPAYLCDLMDEDVDPARIENQMTAVQKEMVLNYKDRMNCLRSETIRTRVNEKLSLVERDTRKFVPLLRFKITDENSFDKTAVVTIWKPTEEMLSLIKEGTVYELTGSSARGTISNELQIYAGKDAIFRKFNVVNQTPASLVRRHITILDILSLEHIPLNEVDTSGMVVHLGEISQRRQPVYIADADENIVCIYFFQSVKDFAVDDIVQVKQILAIKNLQLRKTSNSKPIPCAYANENTIFTVNPHSSELCSAIESLKSRFQTVELNEFMESCMGKIRAHNFSLASTPVRKDSSLLQKTSSYTSPLPGHSPLNNQSRIELLSKYGDAMATPPLHINCVNNSFKLPVSKT</sequence>
<feature type="domain" description="BRCA2 OB1" evidence="7">
    <location>
        <begin position="1106"/>
        <end position="1215"/>
    </location>
</feature>
<dbReference type="SUPFAM" id="SSF50249">
    <property type="entry name" value="Nucleic acid-binding proteins"/>
    <property type="match status" value="3"/>
</dbReference>
<dbReference type="GO" id="GO:0006355">
    <property type="term" value="P:regulation of DNA-templated transcription"/>
    <property type="evidence" value="ECO:0007669"/>
    <property type="project" value="TreeGrafter"/>
</dbReference>
<evidence type="ECO:0000256" key="2">
    <source>
        <dbReference type="ARBA" id="ARBA00022763"/>
    </source>
</evidence>
<proteinExistence type="predicted"/>
<keyword evidence="2" id="KW-0227">DNA damage</keyword>
<comment type="caution">
    <text evidence="10">The sequence shown here is derived from an EMBL/GenBank/DDBJ whole genome shotgun (WGS) entry which is preliminary data.</text>
</comment>
<dbReference type="Gene3D" id="2.40.50.140">
    <property type="entry name" value="Nucleic acid-binding proteins"/>
    <property type="match status" value="3"/>
</dbReference>
<reference evidence="10" key="1">
    <citation type="submission" date="2022-07" db="EMBL/GenBank/DDBJ databases">
        <authorList>
            <person name="Trinca V."/>
            <person name="Uliana J.V.C."/>
            <person name="Torres T.T."/>
            <person name="Ward R.J."/>
            <person name="Monesi N."/>
        </authorList>
    </citation>
    <scope>NUCLEOTIDE SEQUENCE</scope>
    <source>
        <strain evidence="10">HSMRA1968</strain>
        <tissue evidence="10">Whole embryos</tissue>
    </source>
</reference>
<dbReference type="Proteomes" id="UP001151699">
    <property type="component" value="Chromosome B"/>
</dbReference>
<evidence type="ECO:0000256" key="4">
    <source>
        <dbReference type="ARBA" id="ARBA00023172"/>
    </source>
</evidence>
<evidence type="ECO:0000256" key="5">
    <source>
        <dbReference type="ARBA" id="ARBA00023204"/>
    </source>
</evidence>
<dbReference type="SUPFAM" id="SSF81872">
    <property type="entry name" value="BRCA2 helical domain"/>
    <property type="match status" value="1"/>
</dbReference>
<dbReference type="InterPro" id="IPR012340">
    <property type="entry name" value="NA-bd_OB-fold"/>
</dbReference>
<evidence type="ECO:0000259" key="9">
    <source>
        <dbReference type="Pfam" id="PF09169"/>
    </source>
</evidence>
<dbReference type="Pfam" id="PF09103">
    <property type="entry name" value="BRCA-2_OB1"/>
    <property type="match status" value="1"/>
</dbReference>
<feature type="region of interest" description="Disordered" evidence="6">
    <location>
        <begin position="1"/>
        <end position="40"/>
    </location>
</feature>
<organism evidence="10 11">
    <name type="scientific">Pseudolycoriella hygida</name>
    <dbReference type="NCBI Taxonomy" id="35572"/>
    <lineage>
        <taxon>Eukaryota</taxon>
        <taxon>Metazoa</taxon>
        <taxon>Ecdysozoa</taxon>
        <taxon>Arthropoda</taxon>
        <taxon>Hexapoda</taxon>
        <taxon>Insecta</taxon>
        <taxon>Pterygota</taxon>
        <taxon>Neoptera</taxon>
        <taxon>Endopterygota</taxon>
        <taxon>Diptera</taxon>
        <taxon>Nematocera</taxon>
        <taxon>Sciaroidea</taxon>
        <taxon>Sciaridae</taxon>
        <taxon>Pseudolycoriella</taxon>
    </lineage>
</organism>
<gene>
    <name evidence="10" type="primary">BRCA2</name>
    <name evidence="10" type="ORF">Bhyg_09260</name>
</gene>
<keyword evidence="1" id="KW-0677">Repeat</keyword>
<keyword evidence="4" id="KW-0233">DNA recombination</keyword>
<dbReference type="Pfam" id="PF09169">
    <property type="entry name" value="BRCA-2_helical"/>
    <property type="match status" value="1"/>
</dbReference>
<dbReference type="OrthoDB" id="21095at2759"/>
<dbReference type="InterPro" id="IPR015187">
    <property type="entry name" value="BRCA2_OB_1"/>
</dbReference>
<evidence type="ECO:0000313" key="11">
    <source>
        <dbReference type="Proteomes" id="UP001151699"/>
    </source>
</evidence>
<dbReference type="EMBL" id="WJQU01000002">
    <property type="protein sequence ID" value="KAJ6644293.1"/>
    <property type="molecule type" value="Genomic_DNA"/>
</dbReference>
<evidence type="ECO:0000259" key="7">
    <source>
        <dbReference type="Pfam" id="PF09103"/>
    </source>
</evidence>
<evidence type="ECO:0000256" key="1">
    <source>
        <dbReference type="ARBA" id="ARBA00022737"/>
    </source>
</evidence>
<protein>
    <submittedName>
        <fullName evidence="10">Breast cancer type 2 susceptibility protein like</fullName>
    </submittedName>
</protein>
<dbReference type="InterPro" id="IPR002093">
    <property type="entry name" value="BRCA2_repeat"/>
</dbReference>
<evidence type="ECO:0000256" key="3">
    <source>
        <dbReference type="ARBA" id="ARBA00023125"/>
    </source>
</evidence>
<evidence type="ECO:0000259" key="8">
    <source>
        <dbReference type="Pfam" id="PF09104"/>
    </source>
</evidence>
<feature type="compositionally biased region" description="Basic and acidic residues" evidence="6">
    <location>
        <begin position="157"/>
        <end position="169"/>
    </location>
</feature>
<evidence type="ECO:0000256" key="6">
    <source>
        <dbReference type="SAM" id="MobiDB-lite"/>
    </source>
</evidence>
<dbReference type="GO" id="GO:0000724">
    <property type="term" value="P:double-strand break repair via homologous recombination"/>
    <property type="evidence" value="ECO:0007669"/>
    <property type="project" value="InterPro"/>
</dbReference>
<dbReference type="InterPro" id="IPR015525">
    <property type="entry name" value="BRCA2"/>
</dbReference>
<dbReference type="Gene3D" id="6.10.70.10">
    <property type="match status" value="1"/>
</dbReference>
<dbReference type="PROSITE" id="PS50138">
    <property type="entry name" value="BRCA2_REPEAT"/>
    <property type="match status" value="3"/>
</dbReference>
<dbReference type="SUPFAM" id="SSF81878">
    <property type="entry name" value="BRCA2 tower domain"/>
    <property type="match status" value="1"/>
</dbReference>
<dbReference type="InterPro" id="IPR015252">
    <property type="entry name" value="BRCA2_hlx"/>
</dbReference>
<keyword evidence="5" id="KW-0234">DNA repair</keyword>
<name>A0A9Q0S540_9DIPT</name>
<dbReference type="CDD" id="cd04493">
    <property type="entry name" value="BRCA2DBD_OB1"/>
    <property type="match status" value="1"/>
</dbReference>
<feature type="region of interest" description="Disordered" evidence="6">
    <location>
        <begin position="154"/>
        <end position="186"/>
    </location>
</feature>
<feature type="domain" description="Breast cancer type 2 susceptibility protein helical" evidence="9">
    <location>
        <begin position="929"/>
        <end position="1102"/>
    </location>
</feature>
<keyword evidence="3" id="KW-0238">DNA-binding</keyword>
<dbReference type="InterPro" id="IPR036315">
    <property type="entry name" value="BRCA2_hlx_sf"/>
</dbReference>
<dbReference type="Pfam" id="PF09104">
    <property type="entry name" value="BRCA-2_OB3"/>
    <property type="match status" value="1"/>
</dbReference>
<feature type="domain" description="BRCA2 OB3" evidence="8">
    <location>
        <begin position="1470"/>
        <end position="1593"/>
    </location>
</feature>
<accession>A0A9Q0S540</accession>
<dbReference type="PANTHER" id="PTHR11289:SF0">
    <property type="entry name" value="BREAST CANCER TYPE 2 SUSCEPTIBILITY PROTEIN"/>
    <property type="match status" value="1"/>
</dbReference>
<dbReference type="InterPro" id="IPR015188">
    <property type="entry name" value="BRCA2_OB_3"/>
</dbReference>